<evidence type="ECO:0000313" key="14">
    <source>
        <dbReference type="EMBL" id="HAF7734285.1"/>
    </source>
</evidence>
<dbReference type="EMBL" id="DAAGSJ010000012">
    <property type="protein sequence ID" value="HAB4366500.1"/>
    <property type="molecule type" value="Genomic_DNA"/>
</dbReference>
<evidence type="ECO:0000313" key="4">
    <source>
        <dbReference type="EMBL" id="HAB1021716.1"/>
    </source>
</evidence>
<evidence type="ECO:0000313" key="15">
    <source>
        <dbReference type="EMBL" id="PVL97435.1"/>
    </source>
</evidence>
<dbReference type="EMBL" id="DAAQXW010000003">
    <property type="protein sequence ID" value="HAE1320826.1"/>
    <property type="molecule type" value="Genomic_DNA"/>
</dbReference>
<reference evidence="4" key="1">
    <citation type="journal article" date="2018" name="Genome Biol.">
        <title>SKESA: strategic k-mer extension for scrupulous assemblies.</title>
        <authorList>
            <person name="Souvorov A."/>
            <person name="Agarwala R."/>
            <person name="Lipman D.J."/>
        </authorList>
    </citation>
    <scope>NUCLEOTIDE SEQUENCE</scope>
    <source>
        <strain evidence="12">13-0431</strain>
        <strain evidence="14">13-2460</strain>
        <strain evidence="8">CE06.035</strain>
        <strain evidence="13">Salm201708953</strain>
        <strain evidence="4">Salmonella enterica</strain>
    </source>
</reference>
<evidence type="ECO:0000313" key="9">
    <source>
        <dbReference type="EMBL" id="HAE1320826.1"/>
    </source>
</evidence>
<dbReference type="Proteomes" id="UP000245147">
    <property type="component" value="Unassembled WGS sequence"/>
</dbReference>
<evidence type="ECO:0000313" key="1">
    <source>
        <dbReference type="EMBL" id="EBQ8903491.1"/>
    </source>
</evidence>
<dbReference type="EMBL" id="DAAWFY010000014">
    <property type="protein sequence ID" value="HAF7734285.1"/>
    <property type="molecule type" value="Genomic_DNA"/>
</dbReference>
<dbReference type="EMBL" id="AALSOQ010000028">
    <property type="protein sequence ID" value="EDC9469073.1"/>
    <property type="molecule type" value="Genomic_DNA"/>
</dbReference>
<dbReference type="EMBL" id="DAAWBV010000020">
    <property type="protein sequence ID" value="HAF7240010.1"/>
    <property type="molecule type" value="Genomic_DNA"/>
</dbReference>
<dbReference type="EMBL" id="DAASRO010000002">
    <property type="protein sequence ID" value="HAE6727255.1"/>
    <property type="molecule type" value="Genomic_DNA"/>
</dbReference>
<evidence type="ECO:0000313" key="7">
    <source>
        <dbReference type="EMBL" id="HAB5525773.1"/>
    </source>
</evidence>
<organism evidence="15 16">
    <name type="scientific">Salmonella enterica subsp. enterica serovar Agona</name>
    <dbReference type="NCBI Taxonomy" id="58095"/>
    <lineage>
        <taxon>Bacteria</taxon>
        <taxon>Pseudomonadati</taxon>
        <taxon>Pseudomonadota</taxon>
        <taxon>Gammaproteobacteria</taxon>
        <taxon>Enterobacterales</taxon>
        <taxon>Enterobacteriaceae</taxon>
        <taxon>Salmonella</taxon>
    </lineage>
</organism>
<evidence type="ECO:0000313" key="5">
    <source>
        <dbReference type="EMBL" id="HAB3944827.1"/>
    </source>
</evidence>
<reference evidence="15 16" key="2">
    <citation type="submission" date="2018-04" db="EMBL/GenBank/DDBJ databases">
        <title>Serotype diversity and antimicrobial resistance among Salmonella enterica isolated from patients at an equine referral hospital.</title>
        <authorList>
            <person name="Leon I.M."/>
            <person name="Lawhon S.D."/>
            <person name="Norman K.N."/>
            <person name="Threadgill D.S."/>
            <person name="Ohta N."/>
            <person name="Vinasco J."/>
            <person name="Scott H.M."/>
        </authorList>
    </citation>
    <scope>NUCLEOTIDE SEQUENCE [LARGE SCALE GENOMIC DNA]</scope>
    <source>
        <strain evidence="15 16">167</strain>
    </source>
</reference>
<reference evidence="2" key="5">
    <citation type="submission" date="2018-11" db="EMBL/GenBank/DDBJ databases">
        <authorList>
            <consortium name="NARMS: The National Antimicrobial Resistance Monitoring System"/>
        </authorList>
    </citation>
    <scope>NUCLEOTIDE SEQUENCE</scope>
    <source>
        <strain evidence="2">FSIS11815297</strain>
    </source>
</reference>
<evidence type="ECO:0000313" key="12">
    <source>
        <dbReference type="EMBL" id="HAE6727255.1"/>
    </source>
</evidence>
<reference evidence="4" key="6">
    <citation type="submission" date="2019-10" db="EMBL/GenBank/DDBJ databases">
        <authorList>
            <consortium name="NCBI Pathogen Detection Project"/>
        </authorList>
    </citation>
    <scope>NUCLEOTIDE SEQUENCE</scope>
    <source>
        <strain evidence="12">13-0431</strain>
        <strain evidence="14">13-2460</strain>
        <strain evidence="8">CE06.035</strain>
        <strain evidence="13">Salm201708953</strain>
        <strain evidence="4">Salmonella enterica</strain>
    </source>
</reference>
<reference evidence="1" key="3">
    <citation type="submission" date="2018-05" db="EMBL/GenBank/DDBJ databases">
        <authorList>
            <person name="Ashton P.M."/>
            <person name="Dallman T."/>
            <person name="Nair S."/>
            <person name="De Pinna E."/>
            <person name="Peters T."/>
            <person name="Grant K."/>
        </authorList>
    </citation>
    <scope>NUCLEOTIDE SEQUENCE</scope>
    <source>
        <strain evidence="1">208936</strain>
    </source>
</reference>
<dbReference type="EMBL" id="DAAPXI010000002">
    <property type="protein sequence ID" value="HAD8173700.1"/>
    <property type="molecule type" value="Genomic_DNA"/>
</dbReference>
<gene>
    <name evidence="3" type="ORF">BH418_20600</name>
    <name evidence="15" type="ORF">C4792_06255</name>
    <name evidence="1" type="ORF">DKS77_22370</name>
    <name evidence="2" type="ORF">EEQ47_15450</name>
    <name evidence="8" type="ORF">G1157_04710</name>
    <name evidence="10" type="ORF">G2960_18495</name>
    <name evidence="9" type="ORF">G2966_03780</name>
    <name evidence="11" type="ORF">G2970_04955</name>
    <name evidence="12" type="ORF">G4K93_001014</name>
    <name evidence="14" type="ORF">G9336_003807</name>
    <name evidence="13" type="ORF">G9X09_002583</name>
    <name evidence="6" type="ORF">GB430_10825</name>
    <name evidence="5" type="ORF">GB481_04855</name>
    <name evidence="7" type="ORF">GBR77_19110</name>
    <name evidence="4" type="ORF">GBX75_15075</name>
</gene>
<comment type="caution">
    <text evidence="15">The sequence shown here is derived from an EMBL/GenBank/DDBJ whole genome shotgun (WGS) entry which is preliminary data.</text>
</comment>
<dbReference type="EMBL" id="DAARAJ010000002">
    <property type="protein sequence ID" value="HAE1638973.1"/>
    <property type="molecule type" value="Genomic_DNA"/>
</dbReference>
<protein>
    <recommendedName>
        <fullName evidence="17">ApeA N-terminal domain-containing protein</fullName>
    </recommendedName>
</protein>
<reference evidence="3" key="4">
    <citation type="submission" date="2018-07" db="EMBL/GenBank/DDBJ databases">
        <authorList>
            <consortium name="GenomeTrakr network: Whole genome sequencing for foodborne pathogen traceback"/>
        </authorList>
    </citation>
    <scope>NUCLEOTIDE SEQUENCE</scope>
    <source>
        <strain evidence="3">ADRDL-16-8871</strain>
    </source>
</reference>
<evidence type="ECO:0000313" key="16">
    <source>
        <dbReference type="Proteomes" id="UP000245147"/>
    </source>
</evidence>
<evidence type="ECO:0000313" key="2">
    <source>
        <dbReference type="EMBL" id="EBZ7018618.1"/>
    </source>
</evidence>
<sequence>MNTYESIKVTFFYDHNPITINNDNIKTENSIEITCNVTVNNKENWDRIKIKTYSKKIIKLYKKNNLDIEFCTHYVNGDVSSVIKLIDCRIENIPDYYPRKTQYYTFNIIPNEVIINNKAHNTPDTEITFYNSDHQLLSPDIQYNPSLDGNITLTKSEPVIVKLNNDEDIKLDIELKPEHNEKFEINTKQTLKIKSNNPALTIDDVRNNYIDKIDAFNDILSFINSNKVVCRYWKLKSNNGVYTVFRCRIKNPIKDNKKEHLMMPLQAKKNIENMFHTYLSSHYRQNIRLAINVLNASTQYLESRYLLLFQSFESIILTHKEKNNTTFILCESEFKSLKQTIERVITKDVIKDSTTRGKIKNKLRELNRISLKDATQEFLKEHLIHTHDLWPLFNESDKLGLSEIRNIIIHGVIIPSNNLINIAVACEHLTIYLTRLILCLLGCDHRETIYSEEHLNFNSKVNDFAFWEHHRKSLTEALKTH</sequence>
<proteinExistence type="predicted"/>
<evidence type="ECO:0000313" key="6">
    <source>
        <dbReference type="EMBL" id="HAB4366500.1"/>
    </source>
</evidence>
<dbReference type="EMBL" id="DAARAH010000033">
    <property type="protein sequence ID" value="HAE1605701.1"/>
    <property type="molecule type" value="Genomic_DNA"/>
</dbReference>
<dbReference type="EMBL" id="DAAFPI010000013">
    <property type="protein sequence ID" value="HAB1021716.1"/>
    <property type="molecule type" value="Genomic_DNA"/>
</dbReference>
<evidence type="ECO:0000313" key="13">
    <source>
        <dbReference type="EMBL" id="HAF7240010.1"/>
    </source>
</evidence>
<dbReference type="EMBL" id="DAAHCK010000012">
    <property type="protein sequence ID" value="HAB5525773.1"/>
    <property type="molecule type" value="Genomic_DNA"/>
</dbReference>
<evidence type="ECO:0008006" key="17">
    <source>
        <dbReference type="Google" id="ProtNLM"/>
    </source>
</evidence>
<evidence type="ECO:0000313" key="3">
    <source>
        <dbReference type="EMBL" id="EDC9469073.1"/>
    </source>
</evidence>
<accession>A0A2T9I9X9</accession>
<dbReference type="EMBL" id="AAGQKS010000051">
    <property type="protein sequence ID" value="EBQ8903491.1"/>
    <property type="molecule type" value="Genomic_DNA"/>
</dbReference>
<name>A0A2T9I9X9_SALET</name>
<dbReference type="EMBL" id="DAAGOV010000002">
    <property type="protein sequence ID" value="HAB3944827.1"/>
    <property type="molecule type" value="Genomic_DNA"/>
</dbReference>
<dbReference type="EMBL" id="QDOG01000002">
    <property type="protein sequence ID" value="PVL97435.1"/>
    <property type="molecule type" value="Genomic_DNA"/>
</dbReference>
<dbReference type="RefSeq" id="WP_001099507.1">
    <property type="nucleotide sequence ID" value="NZ_CALNWA010000008.1"/>
</dbReference>
<dbReference type="EMBL" id="AAHRZG010000016">
    <property type="protein sequence ID" value="EBZ7018618.1"/>
    <property type="molecule type" value="Genomic_DNA"/>
</dbReference>
<evidence type="ECO:0000313" key="10">
    <source>
        <dbReference type="EMBL" id="HAE1605701.1"/>
    </source>
</evidence>
<dbReference type="AlphaFoldDB" id="A0A2T9I9X9"/>
<evidence type="ECO:0000313" key="8">
    <source>
        <dbReference type="EMBL" id="HAD8173700.1"/>
    </source>
</evidence>
<evidence type="ECO:0000313" key="11">
    <source>
        <dbReference type="EMBL" id="HAE1638973.1"/>
    </source>
</evidence>